<accession>A0A1I8BI66</accession>
<evidence type="ECO:0000313" key="2">
    <source>
        <dbReference type="Proteomes" id="UP000095281"/>
    </source>
</evidence>
<feature type="transmembrane region" description="Helical" evidence="1">
    <location>
        <begin position="47"/>
        <end position="64"/>
    </location>
</feature>
<dbReference type="WBParaSite" id="MhA1_Contig241.frz3.gene5">
    <property type="protein sequence ID" value="MhA1_Contig241.frz3.gene5"/>
    <property type="gene ID" value="MhA1_Contig241.frz3.gene5"/>
</dbReference>
<proteinExistence type="predicted"/>
<dbReference type="AlphaFoldDB" id="A0A1I8BI66"/>
<feature type="transmembrane region" description="Helical" evidence="1">
    <location>
        <begin position="7"/>
        <end position="27"/>
    </location>
</feature>
<evidence type="ECO:0000313" key="3">
    <source>
        <dbReference type="WBParaSite" id="MhA1_Contig241.frz3.gene5"/>
    </source>
</evidence>
<reference evidence="3" key="1">
    <citation type="submission" date="2016-11" db="UniProtKB">
        <authorList>
            <consortium name="WormBaseParasite"/>
        </authorList>
    </citation>
    <scope>IDENTIFICATION</scope>
</reference>
<keyword evidence="2" id="KW-1185">Reference proteome</keyword>
<keyword evidence="1" id="KW-0812">Transmembrane</keyword>
<keyword evidence="1" id="KW-0472">Membrane</keyword>
<protein>
    <submittedName>
        <fullName evidence="3">Secreted protein</fullName>
    </submittedName>
</protein>
<organism evidence="2 3">
    <name type="scientific">Meloidogyne hapla</name>
    <name type="common">Root-knot nematode worm</name>
    <dbReference type="NCBI Taxonomy" id="6305"/>
    <lineage>
        <taxon>Eukaryota</taxon>
        <taxon>Metazoa</taxon>
        <taxon>Ecdysozoa</taxon>
        <taxon>Nematoda</taxon>
        <taxon>Chromadorea</taxon>
        <taxon>Rhabditida</taxon>
        <taxon>Tylenchina</taxon>
        <taxon>Tylenchomorpha</taxon>
        <taxon>Tylenchoidea</taxon>
        <taxon>Meloidogynidae</taxon>
        <taxon>Meloidogyninae</taxon>
        <taxon>Meloidogyne</taxon>
    </lineage>
</organism>
<keyword evidence="1" id="KW-1133">Transmembrane helix</keyword>
<sequence>MVYSPKLLVFLTSIAMFFRNFICHALIMERLLATIWVTNYENYRSRWFTFTWVIIDIFLQLLKYNDKVYFERKSLALVEQKLSGRYQVVLEIID</sequence>
<evidence type="ECO:0000256" key="1">
    <source>
        <dbReference type="SAM" id="Phobius"/>
    </source>
</evidence>
<dbReference type="Proteomes" id="UP000095281">
    <property type="component" value="Unplaced"/>
</dbReference>
<name>A0A1I8BI66_MELHA</name>